<organism evidence="7 8">
    <name type="scientific">Propionibacterium ruminifibrarum</name>
    <dbReference type="NCBI Taxonomy" id="1962131"/>
    <lineage>
        <taxon>Bacteria</taxon>
        <taxon>Bacillati</taxon>
        <taxon>Actinomycetota</taxon>
        <taxon>Actinomycetes</taxon>
        <taxon>Propionibacteriales</taxon>
        <taxon>Propionibacteriaceae</taxon>
        <taxon>Propionibacterium</taxon>
    </lineage>
</organism>
<dbReference type="NCBIfam" id="TIGR01003">
    <property type="entry name" value="PTS_HPr_family"/>
    <property type="match status" value="1"/>
</dbReference>
<dbReference type="GO" id="GO:0009401">
    <property type="term" value="P:phosphoenolpyruvate-dependent sugar phosphotransferase system"/>
    <property type="evidence" value="ECO:0007669"/>
    <property type="project" value="UniProtKB-KW"/>
</dbReference>
<dbReference type="RefSeq" id="WP_119715587.1">
    <property type="nucleotide sequence ID" value="NZ_OMOH01000004.1"/>
</dbReference>
<dbReference type="OrthoDB" id="9809047at2"/>
<evidence type="ECO:0000256" key="5">
    <source>
        <dbReference type="ARBA" id="ARBA00022683"/>
    </source>
</evidence>
<dbReference type="InterPro" id="IPR001020">
    <property type="entry name" value="PTS_HPr_His_P_site"/>
</dbReference>
<dbReference type="Gene3D" id="3.30.1340.10">
    <property type="entry name" value="HPr-like"/>
    <property type="match status" value="1"/>
</dbReference>
<evidence type="ECO:0000256" key="3">
    <source>
        <dbReference type="ARBA" id="ARBA00020422"/>
    </source>
</evidence>
<evidence type="ECO:0000313" key="7">
    <source>
        <dbReference type="EMBL" id="SPF68155.1"/>
    </source>
</evidence>
<keyword evidence="7" id="KW-0808">Transferase</keyword>
<evidence type="ECO:0000256" key="1">
    <source>
        <dbReference type="ARBA" id="ARBA00003681"/>
    </source>
</evidence>
<dbReference type="EMBL" id="OMOH01000004">
    <property type="protein sequence ID" value="SPF68155.1"/>
    <property type="molecule type" value="Genomic_DNA"/>
</dbReference>
<protein>
    <recommendedName>
        <fullName evidence="3">Phosphocarrier protein HPr</fullName>
    </recommendedName>
</protein>
<keyword evidence="8" id="KW-1185">Reference proteome</keyword>
<dbReference type="PANTHER" id="PTHR33705">
    <property type="entry name" value="PHOSPHOCARRIER PROTEIN HPR"/>
    <property type="match status" value="1"/>
</dbReference>
<dbReference type="InterPro" id="IPR000032">
    <property type="entry name" value="HPr-like"/>
</dbReference>
<sequence>MSTREATVAAAEGLHARPAATFVKAAKECGVPVQISKGDKGPVPASSMLSVLSLGAHCGDTVVLSAEGEGAEEALDTLVAVLSEAE</sequence>
<evidence type="ECO:0000256" key="2">
    <source>
        <dbReference type="ARBA" id="ARBA00004496"/>
    </source>
</evidence>
<evidence type="ECO:0000256" key="4">
    <source>
        <dbReference type="ARBA" id="ARBA00022490"/>
    </source>
</evidence>
<comment type="function">
    <text evidence="1">General (non sugar-specific) component of the phosphoenolpyruvate-dependent sugar phosphotransferase system (sugar PTS). This major carbohydrate active-transport system catalyzes the phosphorylation of incoming sugar substrates concomitantly with their translocation across the cell membrane. The phosphoryl group from phosphoenolpyruvate (PEP) is transferred to the phosphoryl carrier protein HPr by enzyme I. Phospho-HPr then transfers it to the PTS EIIA domain.</text>
</comment>
<dbReference type="PROSITE" id="PS00369">
    <property type="entry name" value="PTS_HPR_HIS"/>
    <property type="match status" value="1"/>
</dbReference>
<dbReference type="InterPro" id="IPR035895">
    <property type="entry name" value="HPr-like_sf"/>
</dbReference>
<dbReference type="PRINTS" id="PR00107">
    <property type="entry name" value="PHOSPHOCPHPR"/>
</dbReference>
<proteinExistence type="predicted"/>
<dbReference type="PROSITE" id="PS51350">
    <property type="entry name" value="PTS_HPR_DOM"/>
    <property type="match status" value="1"/>
</dbReference>
<keyword evidence="5" id="KW-0598">Phosphotransferase system</keyword>
<dbReference type="GO" id="GO:0005737">
    <property type="term" value="C:cytoplasm"/>
    <property type="evidence" value="ECO:0007669"/>
    <property type="project" value="UniProtKB-SubCell"/>
</dbReference>
<reference evidence="8" key="1">
    <citation type="submission" date="2018-02" db="EMBL/GenBank/DDBJ databases">
        <authorList>
            <person name="Hornung B."/>
        </authorList>
    </citation>
    <scope>NUCLEOTIDE SEQUENCE [LARGE SCALE GENOMIC DNA]</scope>
</reference>
<gene>
    <name evidence="7" type="ORF">PROPJV5_1098</name>
</gene>
<evidence type="ECO:0000259" key="6">
    <source>
        <dbReference type="PROSITE" id="PS51350"/>
    </source>
</evidence>
<keyword evidence="4" id="KW-0963">Cytoplasm</keyword>
<dbReference type="Pfam" id="PF00381">
    <property type="entry name" value="PTS-HPr"/>
    <property type="match status" value="1"/>
</dbReference>
<feature type="domain" description="HPr" evidence="6">
    <location>
        <begin position="1"/>
        <end position="86"/>
    </location>
</feature>
<evidence type="ECO:0000313" key="8">
    <source>
        <dbReference type="Proteomes" id="UP000265962"/>
    </source>
</evidence>
<dbReference type="GO" id="GO:0016740">
    <property type="term" value="F:transferase activity"/>
    <property type="evidence" value="ECO:0007669"/>
    <property type="project" value="UniProtKB-KW"/>
</dbReference>
<accession>A0A375I4A5</accession>
<comment type="subcellular location">
    <subcellularLocation>
        <location evidence="2">Cytoplasm</location>
    </subcellularLocation>
</comment>
<dbReference type="SUPFAM" id="SSF55594">
    <property type="entry name" value="HPr-like"/>
    <property type="match status" value="1"/>
</dbReference>
<name>A0A375I4A5_9ACTN</name>
<dbReference type="Proteomes" id="UP000265962">
    <property type="component" value="Unassembled WGS sequence"/>
</dbReference>
<dbReference type="PANTHER" id="PTHR33705:SF2">
    <property type="entry name" value="PHOSPHOCARRIER PROTEIN NPR"/>
    <property type="match status" value="1"/>
</dbReference>
<dbReference type="CDD" id="cd00367">
    <property type="entry name" value="PTS-HPr_like"/>
    <property type="match status" value="1"/>
</dbReference>
<dbReference type="AlphaFoldDB" id="A0A375I4A5"/>
<dbReference type="InterPro" id="IPR050399">
    <property type="entry name" value="HPr"/>
</dbReference>